<dbReference type="Gene3D" id="2.60.40.1120">
    <property type="entry name" value="Carboxypeptidase-like, regulatory domain"/>
    <property type="match status" value="1"/>
</dbReference>
<keyword evidence="7 8" id="KW-0998">Cell outer membrane</keyword>
<dbReference type="PROSITE" id="PS52016">
    <property type="entry name" value="TONB_DEPENDENT_REC_3"/>
    <property type="match status" value="1"/>
</dbReference>
<protein>
    <submittedName>
        <fullName evidence="13">Iron complex outermembrane recepter protein</fullName>
    </submittedName>
</protein>
<dbReference type="Gene3D" id="2.170.130.10">
    <property type="entry name" value="TonB-dependent receptor, plug domain"/>
    <property type="match status" value="1"/>
</dbReference>
<dbReference type="InterPro" id="IPR023997">
    <property type="entry name" value="TonB-dep_OMP_SusC/RagA_CS"/>
</dbReference>
<reference evidence="14" key="1">
    <citation type="submission" date="2016-11" db="EMBL/GenBank/DDBJ databases">
        <authorList>
            <person name="Varghese N."/>
            <person name="Submissions S."/>
        </authorList>
    </citation>
    <scope>NUCLEOTIDE SEQUENCE [LARGE SCALE GENOMIC DNA]</scope>
    <source>
        <strain evidence="14">DSM 27370</strain>
    </source>
</reference>
<gene>
    <name evidence="13" type="ORF">SAMN05444362_102297</name>
</gene>
<keyword evidence="10" id="KW-0732">Signal</keyword>
<evidence type="ECO:0000256" key="9">
    <source>
        <dbReference type="RuleBase" id="RU003357"/>
    </source>
</evidence>
<dbReference type="InterPro" id="IPR008969">
    <property type="entry name" value="CarboxyPept-like_regulatory"/>
</dbReference>
<dbReference type="STRING" id="1346286.SAMN05444362_102297"/>
<keyword evidence="6 8" id="KW-0472">Membrane</keyword>
<dbReference type="InterPro" id="IPR039426">
    <property type="entry name" value="TonB-dep_rcpt-like"/>
</dbReference>
<dbReference type="NCBIfam" id="TIGR04057">
    <property type="entry name" value="SusC_RagA_signa"/>
    <property type="match status" value="1"/>
</dbReference>
<dbReference type="OrthoDB" id="9768177at2"/>
<evidence type="ECO:0000256" key="10">
    <source>
        <dbReference type="SAM" id="SignalP"/>
    </source>
</evidence>
<dbReference type="Pfam" id="PF00593">
    <property type="entry name" value="TonB_dep_Rec_b-barrel"/>
    <property type="match status" value="1"/>
</dbReference>
<evidence type="ECO:0000256" key="3">
    <source>
        <dbReference type="ARBA" id="ARBA00022452"/>
    </source>
</evidence>
<evidence type="ECO:0000256" key="2">
    <source>
        <dbReference type="ARBA" id="ARBA00022448"/>
    </source>
</evidence>
<evidence type="ECO:0000259" key="11">
    <source>
        <dbReference type="Pfam" id="PF00593"/>
    </source>
</evidence>
<evidence type="ECO:0000256" key="6">
    <source>
        <dbReference type="ARBA" id="ARBA00023136"/>
    </source>
</evidence>
<name>A0A1M4WRS4_9BACT</name>
<evidence type="ECO:0000313" key="13">
    <source>
        <dbReference type="EMBL" id="SHE83857.1"/>
    </source>
</evidence>
<dbReference type="InterPro" id="IPR012910">
    <property type="entry name" value="Plug_dom"/>
</dbReference>
<keyword evidence="3 8" id="KW-1134">Transmembrane beta strand</keyword>
<evidence type="ECO:0000256" key="5">
    <source>
        <dbReference type="ARBA" id="ARBA00023077"/>
    </source>
</evidence>
<dbReference type="EMBL" id="FQUC01000002">
    <property type="protein sequence ID" value="SHE83857.1"/>
    <property type="molecule type" value="Genomic_DNA"/>
</dbReference>
<dbReference type="Proteomes" id="UP000184480">
    <property type="component" value="Unassembled WGS sequence"/>
</dbReference>
<dbReference type="RefSeq" id="WP_062176231.1">
    <property type="nucleotide sequence ID" value="NZ_BBXL01000002.1"/>
</dbReference>
<evidence type="ECO:0000256" key="1">
    <source>
        <dbReference type="ARBA" id="ARBA00004571"/>
    </source>
</evidence>
<organism evidence="13 14">
    <name type="scientific">Dysgonomonas macrotermitis</name>
    <dbReference type="NCBI Taxonomy" id="1346286"/>
    <lineage>
        <taxon>Bacteria</taxon>
        <taxon>Pseudomonadati</taxon>
        <taxon>Bacteroidota</taxon>
        <taxon>Bacteroidia</taxon>
        <taxon>Bacteroidales</taxon>
        <taxon>Dysgonomonadaceae</taxon>
        <taxon>Dysgonomonas</taxon>
    </lineage>
</organism>
<feature type="domain" description="TonB-dependent receptor plug" evidence="12">
    <location>
        <begin position="124"/>
        <end position="238"/>
    </location>
</feature>
<evidence type="ECO:0000256" key="8">
    <source>
        <dbReference type="PROSITE-ProRule" id="PRU01360"/>
    </source>
</evidence>
<comment type="similarity">
    <text evidence="8 9">Belongs to the TonB-dependent receptor family.</text>
</comment>
<dbReference type="GO" id="GO:0009279">
    <property type="term" value="C:cell outer membrane"/>
    <property type="evidence" value="ECO:0007669"/>
    <property type="project" value="UniProtKB-SubCell"/>
</dbReference>
<feature type="domain" description="TonB-dependent receptor-like beta-barrel" evidence="11">
    <location>
        <begin position="407"/>
        <end position="805"/>
    </location>
</feature>
<dbReference type="NCBIfam" id="TIGR04056">
    <property type="entry name" value="OMP_RagA_SusC"/>
    <property type="match status" value="1"/>
</dbReference>
<dbReference type="Gene3D" id="2.40.170.20">
    <property type="entry name" value="TonB-dependent receptor, beta-barrel domain"/>
    <property type="match status" value="1"/>
</dbReference>
<dbReference type="InterPro" id="IPR036942">
    <property type="entry name" value="Beta-barrel_TonB_sf"/>
</dbReference>
<sequence length="1018" mass="112003">MKEKVKKSCATLFLFFMMGILSVSTMYAQGGSSNVVNGIVLDSNGESIIGASVLVKGSATGTVTDLDGKFQLNAPANATLVISYIGYKAQEVAVAGQKNITIRLADDSELLSEVVVIGYGTVKKDDATGSVVAIKIDEKNKGLATSPQDLLGGKIAGVNVTSSGGRPGDGSTIRIRGGSSLSAKNDPLVIVDGVIMSNDLPGSSNFLSTVNPADIETFTVLKDASATAIYGSRASNGVILITTKKGTSGALKFSYNGNMSISTKRNSVDVMTGDEYRAYVADRFAYDSRKETVLGMLGTANTDWQDEIFKTALGTDHNLSVYGSVGKSVPFRASVGYTKQDGILETSSMDRVTGSLSLSPSLFDDHLKLNINAKGMYSKSRFADTGAVGSAVAFDPTQSVMDESSMWGGYFSWRDGDGLSSLATKNPVAILKMRNNRANVRNFIGNFQADYKLHFFPDLRFNLNLGIDVASTNGAEVKDPFNPTSFSLNDEQSGFRKNFENLKNNQLFEFYTQYLKDVESLKSKFDVMAGYSWQRYKKTSDEGQWYISKEDRKTSIGEVTPGRDYFDYKEYYLLSFFGRLNYTFNEKYLFTFTIRDDGSSRFASGNRWGIFPATAVAWKMKDEPFLKDVSVVSDAKLRLGWGKTGQQDLGDDRYYPSTPSYSTGAGKAYYPMGLNSDGSVNWVNVMRPSGYNADLKWETTATWNAGLDYGFLNNRINGSLDFYWRKTSDLLNLVAPVVAGTSAAEILPQNIGELTNRGVEFSINARPIVSRDFEWLVGFNVAYNKSKITKLTNAVEEDYVGDKLGSTGGDGGKEVQIYMTGYAPKTFYVYEQVYDDNGKPIEGVYVDRNGDGVVDEGDLYYYKKPAADVTMGFNSKWTYKNWDFGFNGRVSLGNYVYNSTEANSANLSLESLYSNSAFMSNKPTSALDTDYRSRQLLSDYYVQNASFLKIDNITLGYTFNNLKFAKLSSSSSARIFTTVQNAIVITKYKGLDPEVFDGIDYDLYPRPLVFMFGVNLNF</sequence>
<feature type="signal peptide" evidence="10">
    <location>
        <begin position="1"/>
        <end position="28"/>
    </location>
</feature>
<dbReference type="InterPro" id="IPR000531">
    <property type="entry name" value="Beta-barrel_TonB"/>
</dbReference>
<keyword evidence="4 8" id="KW-0812">Transmembrane</keyword>
<dbReference type="InterPro" id="IPR037066">
    <property type="entry name" value="Plug_dom_sf"/>
</dbReference>
<dbReference type="Pfam" id="PF13715">
    <property type="entry name" value="CarbopepD_reg_2"/>
    <property type="match status" value="1"/>
</dbReference>
<keyword evidence="2 8" id="KW-0813">Transport</keyword>
<keyword evidence="14" id="KW-1185">Reference proteome</keyword>
<dbReference type="SUPFAM" id="SSF49464">
    <property type="entry name" value="Carboxypeptidase regulatory domain-like"/>
    <property type="match status" value="1"/>
</dbReference>
<dbReference type="SUPFAM" id="SSF56935">
    <property type="entry name" value="Porins"/>
    <property type="match status" value="1"/>
</dbReference>
<dbReference type="InterPro" id="IPR023996">
    <property type="entry name" value="TonB-dep_OMP_SusC/RagA"/>
</dbReference>
<evidence type="ECO:0000259" key="12">
    <source>
        <dbReference type="Pfam" id="PF07715"/>
    </source>
</evidence>
<evidence type="ECO:0000313" key="14">
    <source>
        <dbReference type="Proteomes" id="UP000184480"/>
    </source>
</evidence>
<dbReference type="InterPro" id="IPR018247">
    <property type="entry name" value="EF_Hand_1_Ca_BS"/>
</dbReference>
<keyword evidence="5 9" id="KW-0798">TonB box</keyword>
<comment type="subcellular location">
    <subcellularLocation>
        <location evidence="1 8">Cell outer membrane</location>
        <topology evidence="1 8">Multi-pass membrane protein</topology>
    </subcellularLocation>
</comment>
<dbReference type="AlphaFoldDB" id="A0A1M4WRS4"/>
<dbReference type="PROSITE" id="PS00018">
    <property type="entry name" value="EF_HAND_1"/>
    <property type="match status" value="1"/>
</dbReference>
<feature type="chain" id="PRO_5009908169" evidence="10">
    <location>
        <begin position="29"/>
        <end position="1018"/>
    </location>
</feature>
<evidence type="ECO:0000256" key="7">
    <source>
        <dbReference type="ARBA" id="ARBA00023237"/>
    </source>
</evidence>
<evidence type="ECO:0000256" key="4">
    <source>
        <dbReference type="ARBA" id="ARBA00022692"/>
    </source>
</evidence>
<accession>A0A1M4WRS4</accession>
<dbReference type="Pfam" id="PF07715">
    <property type="entry name" value="Plug"/>
    <property type="match status" value="1"/>
</dbReference>
<dbReference type="FunFam" id="2.60.40.1120:FF:000003">
    <property type="entry name" value="Outer membrane protein Omp121"/>
    <property type="match status" value="1"/>
</dbReference>
<proteinExistence type="inferred from homology"/>